<dbReference type="InterPro" id="IPR036316">
    <property type="entry name" value="Pili_assmbl_chap_C_dom_sf"/>
</dbReference>
<protein>
    <submittedName>
        <fullName evidence="9">Molecular chaperone</fullName>
    </submittedName>
</protein>
<dbReference type="InterPro" id="IPR008962">
    <property type="entry name" value="PapD-like_sf"/>
</dbReference>
<dbReference type="AlphaFoldDB" id="A0AAP4LD18"/>
<comment type="similarity">
    <text evidence="2">Belongs to the periplasmic pilus chaperone family.</text>
</comment>
<evidence type="ECO:0000256" key="4">
    <source>
        <dbReference type="ARBA" id="ARBA00022764"/>
    </source>
</evidence>
<dbReference type="InterPro" id="IPR013783">
    <property type="entry name" value="Ig-like_fold"/>
</dbReference>
<dbReference type="PANTHER" id="PTHR30251">
    <property type="entry name" value="PILUS ASSEMBLY CHAPERONE"/>
    <property type="match status" value="1"/>
</dbReference>
<dbReference type="PRINTS" id="PR00969">
    <property type="entry name" value="CHAPERONPILI"/>
</dbReference>
<comment type="subcellular location">
    <subcellularLocation>
        <location evidence="1">Periplasm</location>
    </subcellularLocation>
</comment>
<dbReference type="InterPro" id="IPR050643">
    <property type="entry name" value="Periplasmic_pilus_chap"/>
</dbReference>
<evidence type="ECO:0000313" key="9">
    <source>
        <dbReference type="EMBL" id="MDK9365972.1"/>
    </source>
</evidence>
<evidence type="ECO:0000256" key="5">
    <source>
        <dbReference type="ARBA" id="ARBA00023186"/>
    </source>
</evidence>
<keyword evidence="10" id="KW-1185">Reference proteome</keyword>
<feature type="domain" description="Pili assembly chaperone N-terminal" evidence="7">
    <location>
        <begin position="26"/>
        <end position="150"/>
    </location>
</feature>
<dbReference type="SUPFAM" id="SSF49354">
    <property type="entry name" value="PapD-like"/>
    <property type="match status" value="1"/>
</dbReference>
<dbReference type="SUPFAM" id="SSF49584">
    <property type="entry name" value="Periplasmic chaperone C-domain"/>
    <property type="match status" value="1"/>
</dbReference>
<evidence type="ECO:0000259" key="8">
    <source>
        <dbReference type="Pfam" id="PF02753"/>
    </source>
</evidence>
<evidence type="ECO:0000256" key="6">
    <source>
        <dbReference type="SAM" id="SignalP"/>
    </source>
</evidence>
<keyword evidence="4" id="KW-0574">Periplasm</keyword>
<dbReference type="Pfam" id="PF00345">
    <property type="entry name" value="PapD_N"/>
    <property type="match status" value="1"/>
</dbReference>
<feature type="domain" description="Pili assembly chaperone C-terminal" evidence="8">
    <location>
        <begin position="172"/>
        <end position="232"/>
    </location>
</feature>
<evidence type="ECO:0000313" key="10">
    <source>
        <dbReference type="Proteomes" id="UP001223214"/>
    </source>
</evidence>
<organism evidence="9 10">
    <name type="scientific">Lelliottia wanjuensis</name>
    <dbReference type="NCBI Taxonomy" id="3050585"/>
    <lineage>
        <taxon>Bacteria</taxon>
        <taxon>Pseudomonadati</taxon>
        <taxon>Pseudomonadota</taxon>
        <taxon>Gammaproteobacteria</taxon>
        <taxon>Enterobacterales</taxon>
        <taxon>Enterobacteriaceae</taxon>
        <taxon>Lelliottia</taxon>
    </lineage>
</organism>
<dbReference type="GO" id="GO:0071555">
    <property type="term" value="P:cell wall organization"/>
    <property type="evidence" value="ECO:0007669"/>
    <property type="project" value="InterPro"/>
</dbReference>
<dbReference type="InterPro" id="IPR001829">
    <property type="entry name" value="Pili_assmbl_chaperone_bac"/>
</dbReference>
<evidence type="ECO:0000256" key="3">
    <source>
        <dbReference type="ARBA" id="ARBA00022729"/>
    </source>
</evidence>
<evidence type="ECO:0000256" key="1">
    <source>
        <dbReference type="ARBA" id="ARBA00004418"/>
    </source>
</evidence>
<gene>
    <name evidence="9" type="ORF">QQF32_22515</name>
</gene>
<dbReference type="Pfam" id="PF02753">
    <property type="entry name" value="PapD_C"/>
    <property type="match status" value="1"/>
</dbReference>
<name>A0AAP4LD18_9ENTR</name>
<dbReference type="InterPro" id="IPR016147">
    <property type="entry name" value="Pili_assmbl_chaperone_N"/>
</dbReference>
<comment type="caution">
    <text evidence="9">The sequence shown here is derived from an EMBL/GenBank/DDBJ whole genome shotgun (WGS) entry which is preliminary data.</text>
</comment>
<feature type="signal peptide" evidence="6">
    <location>
        <begin position="1"/>
        <end position="24"/>
    </location>
</feature>
<dbReference type="InterPro" id="IPR016148">
    <property type="entry name" value="Pili_assmbl_chaperone_C"/>
</dbReference>
<dbReference type="PANTHER" id="PTHR30251:SF1">
    <property type="entry name" value="FIMBRIAL CHAPARONE"/>
    <property type="match status" value="1"/>
</dbReference>
<dbReference type="RefSeq" id="WP_285148974.1">
    <property type="nucleotide sequence ID" value="NZ_JASSOM010000088.1"/>
</dbReference>
<evidence type="ECO:0000256" key="2">
    <source>
        <dbReference type="ARBA" id="ARBA00007399"/>
    </source>
</evidence>
<sequence length="239" mass="25924">MMKRYHQAGVILSLSLLFLQPAFASISIGTSRVIFSGSESSQSVDINNRSHTQPYLINVGISESLSAKSSDNVFMPVPALFRIESDASNKIRIVKKSNSLPRDRESVFYLNIMSIPTGKAGQGNNENTVGGTLQVATGNTVKLFYRPDNLPMTQKEAMGKLQFSRTGQGVKVTNPTPYYISLNKLMIDGKKIKLDVIKGTSMVAPFAANTYPVSVGQGKAEWAAINDFGGVEAFRGAVH</sequence>
<keyword evidence="3 6" id="KW-0732">Signal</keyword>
<dbReference type="Proteomes" id="UP001223214">
    <property type="component" value="Unassembled WGS sequence"/>
</dbReference>
<feature type="chain" id="PRO_5042975756" evidence="6">
    <location>
        <begin position="25"/>
        <end position="239"/>
    </location>
</feature>
<dbReference type="EMBL" id="JASSOM010000088">
    <property type="protein sequence ID" value="MDK9365972.1"/>
    <property type="molecule type" value="Genomic_DNA"/>
</dbReference>
<dbReference type="GO" id="GO:0030288">
    <property type="term" value="C:outer membrane-bounded periplasmic space"/>
    <property type="evidence" value="ECO:0007669"/>
    <property type="project" value="InterPro"/>
</dbReference>
<dbReference type="GeneID" id="97188239"/>
<evidence type="ECO:0000259" key="7">
    <source>
        <dbReference type="Pfam" id="PF00345"/>
    </source>
</evidence>
<accession>A0AAP4LD18</accession>
<proteinExistence type="inferred from homology"/>
<dbReference type="Gene3D" id="2.60.40.10">
    <property type="entry name" value="Immunoglobulins"/>
    <property type="match status" value="2"/>
</dbReference>
<keyword evidence="5" id="KW-0143">Chaperone</keyword>
<reference evidence="9 10" key="1">
    <citation type="submission" date="2023-06" db="EMBL/GenBank/DDBJ databases">
        <title>Identification and characterization of antibiotic-resistant Gram-negative bacteria.</title>
        <authorList>
            <person name="Cho G.-S."/>
            <person name="Lee J."/>
            <person name="Tai E."/>
            <person name="Jeong S."/>
            <person name="Kim I."/>
            <person name="Kim B.-E."/>
            <person name="Jeong M.-I."/>
            <person name="Oh K.-K."/>
            <person name="Franz C.M.A.P."/>
        </authorList>
    </citation>
    <scope>NUCLEOTIDE SEQUENCE [LARGE SCALE GENOMIC DNA]</scope>
    <source>
        <strain evidence="9 10">V106_12</strain>
    </source>
</reference>